<evidence type="ECO:0000259" key="7">
    <source>
        <dbReference type="PROSITE" id="PS51471"/>
    </source>
</evidence>
<dbReference type="InterPro" id="IPR006620">
    <property type="entry name" value="Pro_4_hyd_alph"/>
</dbReference>
<name>A0A5J4YP58_PORPP</name>
<keyword evidence="6" id="KW-0408">Iron</keyword>
<dbReference type="EMBL" id="VRMN01000008">
    <property type="protein sequence ID" value="KAA8492740.1"/>
    <property type="molecule type" value="Genomic_DNA"/>
</dbReference>
<proteinExistence type="predicted"/>
<dbReference type="PROSITE" id="PS51471">
    <property type="entry name" value="FE2OG_OXY"/>
    <property type="match status" value="1"/>
</dbReference>
<reference evidence="9" key="1">
    <citation type="journal article" date="2019" name="Nat. Commun.">
        <title>Expansion of phycobilisome linker gene families in mesophilic red algae.</title>
        <authorList>
            <person name="Lee J."/>
            <person name="Kim D."/>
            <person name="Bhattacharya D."/>
            <person name="Yoon H.S."/>
        </authorList>
    </citation>
    <scope>NUCLEOTIDE SEQUENCE [LARGE SCALE GENOMIC DNA]</scope>
    <source>
        <strain evidence="9">CCMP 1328</strain>
    </source>
</reference>
<evidence type="ECO:0000256" key="3">
    <source>
        <dbReference type="ARBA" id="ARBA00022896"/>
    </source>
</evidence>
<protein>
    <recommendedName>
        <fullName evidence="7">Fe2OG dioxygenase domain-containing protein</fullName>
    </recommendedName>
</protein>
<evidence type="ECO:0000313" key="8">
    <source>
        <dbReference type="EMBL" id="KAA8492740.1"/>
    </source>
</evidence>
<keyword evidence="4" id="KW-0223">Dioxygenase</keyword>
<dbReference type="PANTHER" id="PTHR12907:SF26">
    <property type="entry name" value="HIF PROLYL HYDROXYLASE, ISOFORM C"/>
    <property type="match status" value="1"/>
</dbReference>
<dbReference type="AlphaFoldDB" id="A0A5J4YP58"/>
<organism evidence="8 9">
    <name type="scientific">Porphyridium purpureum</name>
    <name type="common">Red alga</name>
    <name type="synonym">Porphyridium cruentum</name>
    <dbReference type="NCBI Taxonomy" id="35688"/>
    <lineage>
        <taxon>Eukaryota</taxon>
        <taxon>Rhodophyta</taxon>
        <taxon>Bangiophyceae</taxon>
        <taxon>Porphyridiales</taxon>
        <taxon>Porphyridiaceae</taxon>
        <taxon>Porphyridium</taxon>
    </lineage>
</organism>
<dbReference type="PANTHER" id="PTHR12907">
    <property type="entry name" value="EGL NINE HOMOLOG-RELATED"/>
    <property type="match status" value="1"/>
</dbReference>
<dbReference type="Proteomes" id="UP000324585">
    <property type="component" value="Unassembled WGS sequence"/>
</dbReference>
<evidence type="ECO:0000313" key="9">
    <source>
        <dbReference type="Proteomes" id="UP000324585"/>
    </source>
</evidence>
<keyword evidence="9" id="KW-1185">Reference proteome</keyword>
<dbReference type="Gene3D" id="2.60.120.620">
    <property type="entry name" value="q2cbj1_9rhob like domain"/>
    <property type="match status" value="1"/>
</dbReference>
<comment type="caution">
    <text evidence="8">The sequence shown here is derived from an EMBL/GenBank/DDBJ whole genome shotgun (WGS) entry which is preliminary data.</text>
</comment>
<accession>A0A5J4YP58</accession>
<dbReference type="GO" id="GO:0071456">
    <property type="term" value="P:cellular response to hypoxia"/>
    <property type="evidence" value="ECO:0007669"/>
    <property type="project" value="TreeGrafter"/>
</dbReference>
<feature type="domain" description="Fe2OG dioxygenase" evidence="7">
    <location>
        <begin position="134"/>
        <end position="236"/>
    </location>
</feature>
<dbReference type="InterPro" id="IPR044862">
    <property type="entry name" value="Pro_4_hyd_alph_FE2OG_OXY"/>
</dbReference>
<dbReference type="GO" id="GO:0031418">
    <property type="term" value="F:L-ascorbic acid binding"/>
    <property type="evidence" value="ECO:0007669"/>
    <property type="project" value="UniProtKB-KW"/>
</dbReference>
<dbReference type="InterPro" id="IPR005123">
    <property type="entry name" value="Oxoglu/Fe-dep_dioxygenase_dom"/>
</dbReference>
<evidence type="ECO:0000256" key="5">
    <source>
        <dbReference type="ARBA" id="ARBA00023002"/>
    </source>
</evidence>
<evidence type="ECO:0000256" key="2">
    <source>
        <dbReference type="ARBA" id="ARBA00022723"/>
    </source>
</evidence>
<keyword evidence="2" id="KW-0479">Metal-binding</keyword>
<comment type="cofactor">
    <cofactor evidence="1">
        <name>L-ascorbate</name>
        <dbReference type="ChEBI" id="CHEBI:38290"/>
    </cofactor>
</comment>
<dbReference type="OrthoDB" id="76265at2759"/>
<dbReference type="GO" id="GO:0008198">
    <property type="term" value="F:ferrous iron binding"/>
    <property type="evidence" value="ECO:0007669"/>
    <property type="project" value="TreeGrafter"/>
</dbReference>
<dbReference type="InterPro" id="IPR051559">
    <property type="entry name" value="HIF_prolyl_hydroxylases"/>
</dbReference>
<evidence type="ECO:0000256" key="1">
    <source>
        <dbReference type="ARBA" id="ARBA00001961"/>
    </source>
</evidence>
<gene>
    <name evidence="8" type="ORF">FVE85_9012</name>
</gene>
<dbReference type="SMART" id="SM00702">
    <property type="entry name" value="P4Hc"/>
    <property type="match status" value="1"/>
</dbReference>
<keyword evidence="5" id="KW-0560">Oxidoreductase</keyword>
<dbReference type="GO" id="GO:0031543">
    <property type="term" value="F:peptidyl-proline dioxygenase activity"/>
    <property type="evidence" value="ECO:0007669"/>
    <property type="project" value="TreeGrafter"/>
</dbReference>
<evidence type="ECO:0000256" key="6">
    <source>
        <dbReference type="ARBA" id="ARBA00023004"/>
    </source>
</evidence>
<sequence length="345" mass="39463">MRTDLPSLFERAVCSRLTAHAVRALYTKGWTVLPDFLQVRGHEGIQEHQDEENEETYARALCDEIRALPLQTNHTHLVDTQRGNRTTLVRKCDGVREFDGPLEPFGTQAKLSSLVTDGASSLMAMMSVLEPRMTLTRATYKLQMSPAGQCGSFPMHTDSDEMVDERRITALFYPNARDRPWVQEDGGQLRIYDWPHGAVDVPPSNGTLVLFASTSMVHRVLPVQRERFCVTLWLSGKVKPASAGPAPKLVSEEAAMRQRLLDRKIRKHVIRLLYRDEWEQSLLEAHEESEERSQLIQSFHQECELALSNMIRLFPDVNIQTFADFDRWVNAQEIDLQQADTQFGW</sequence>
<keyword evidence="3" id="KW-0847">Vitamin C</keyword>
<dbReference type="Pfam" id="PF13640">
    <property type="entry name" value="2OG-FeII_Oxy_3"/>
    <property type="match status" value="1"/>
</dbReference>
<evidence type="ECO:0000256" key="4">
    <source>
        <dbReference type="ARBA" id="ARBA00022964"/>
    </source>
</evidence>